<dbReference type="Proteomes" id="UP001500507">
    <property type="component" value="Unassembled WGS sequence"/>
</dbReference>
<keyword evidence="1" id="KW-0812">Transmembrane</keyword>
<sequence length="420" mass="44799">MDSPIFENDAIVLGLLMAALGLVFYTSSIKSGFWKNFYRFIPALLMCYLIPSIFNSLGLISDEISQLYFIASRYLLPASLVLMTLSIDLKAIFNLGPKALIMFLTGTLGIIIGGPLAILLISAFSPETVGGVGPDAVWRGLTTIAGSWIGGGANQAAMLEIFEYNQEEYGGMVLVDIVVANVWMAIILIGIERNKRIDNWLKADSSAITALKKKVTAFSKKRERNPSLNDLVIMLSIAFTAVGIAHWGSELISTGLTENFEAFTNKSSALASFASTFFWMITIATLIGILLSFTKARNYEGAGASKIGSIFIYVLVATIGMKMDLTKVVENPGLIAIGFVWISIHAGLLILVAKLIKAPYFFLAVGSQANVGGAASAPVVAAAFHPSLATVGVLLAVLGYVVGTYGAMFCAVLMEIAATS</sequence>
<feature type="transmembrane region" description="Helical" evidence="1">
    <location>
        <begin position="99"/>
        <end position="124"/>
    </location>
</feature>
<dbReference type="InterPro" id="IPR008537">
    <property type="entry name" value="DUF819"/>
</dbReference>
<feature type="transmembrane region" description="Helical" evidence="1">
    <location>
        <begin position="169"/>
        <end position="191"/>
    </location>
</feature>
<feature type="transmembrane region" description="Helical" evidence="1">
    <location>
        <begin position="66"/>
        <end position="87"/>
    </location>
</feature>
<reference evidence="3" key="1">
    <citation type="journal article" date="2019" name="Int. J. Syst. Evol. Microbiol.">
        <title>The Global Catalogue of Microorganisms (GCM) 10K type strain sequencing project: providing services to taxonomists for standard genome sequencing and annotation.</title>
        <authorList>
            <consortium name="The Broad Institute Genomics Platform"/>
            <consortium name="The Broad Institute Genome Sequencing Center for Infectious Disease"/>
            <person name="Wu L."/>
            <person name="Ma J."/>
        </authorList>
    </citation>
    <scope>NUCLEOTIDE SEQUENCE [LARGE SCALE GENOMIC DNA]</scope>
    <source>
        <strain evidence="3">JCM 16082</strain>
    </source>
</reference>
<proteinExistence type="predicted"/>
<feature type="transmembrane region" description="Helical" evidence="1">
    <location>
        <begin position="333"/>
        <end position="353"/>
    </location>
</feature>
<dbReference type="Pfam" id="PF05684">
    <property type="entry name" value="DUF819"/>
    <property type="match status" value="1"/>
</dbReference>
<comment type="caution">
    <text evidence="2">The sequence shown here is derived from an EMBL/GenBank/DDBJ whole genome shotgun (WGS) entry which is preliminary data.</text>
</comment>
<feature type="transmembrane region" description="Helical" evidence="1">
    <location>
        <begin position="390"/>
        <end position="414"/>
    </location>
</feature>
<dbReference type="PANTHER" id="PTHR34289:SF8">
    <property type="entry name" value="DUF819 DOMAIN-CONTAINING PROTEIN"/>
    <property type="match status" value="1"/>
</dbReference>
<accession>A0ABP3XUG8</accession>
<organism evidence="2 3">
    <name type="scientific">Gangjinia marincola</name>
    <dbReference type="NCBI Taxonomy" id="578463"/>
    <lineage>
        <taxon>Bacteria</taxon>
        <taxon>Pseudomonadati</taxon>
        <taxon>Bacteroidota</taxon>
        <taxon>Flavobacteriia</taxon>
        <taxon>Flavobacteriales</taxon>
        <taxon>Flavobacteriaceae</taxon>
        <taxon>Gangjinia</taxon>
    </lineage>
</organism>
<evidence type="ECO:0000313" key="2">
    <source>
        <dbReference type="EMBL" id="GAA0871998.1"/>
    </source>
</evidence>
<feature type="transmembrane region" description="Helical" evidence="1">
    <location>
        <begin position="6"/>
        <end position="25"/>
    </location>
</feature>
<keyword evidence="1" id="KW-0472">Membrane</keyword>
<feature type="transmembrane region" description="Helical" evidence="1">
    <location>
        <begin position="360"/>
        <end position="384"/>
    </location>
</feature>
<evidence type="ECO:0000313" key="3">
    <source>
        <dbReference type="Proteomes" id="UP001500507"/>
    </source>
</evidence>
<name>A0ABP3XUG8_9FLAO</name>
<evidence type="ECO:0000256" key="1">
    <source>
        <dbReference type="SAM" id="Phobius"/>
    </source>
</evidence>
<feature type="transmembrane region" description="Helical" evidence="1">
    <location>
        <begin position="303"/>
        <end position="321"/>
    </location>
</feature>
<keyword evidence="1" id="KW-1133">Transmembrane helix</keyword>
<gene>
    <name evidence="2" type="ORF">GCM10009117_11450</name>
</gene>
<feature type="transmembrane region" description="Helical" evidence="1">
    <location>
        <begin position="269"/>
        <end position="291"/>
    </location>
</feature>
<dbReference type="PANTHER" id="PTHR34289">
    <property type="entry name" value="PROTEIN, PUTATIVE (DUF819)-RELATED"/>
    <property type="match status" value="1"/>
</dbReference>
<protein>
    <submittedName>
        <fullName evidence="2">DUF819 family protein</fullName>
    </submittedName>
</protein>
<feature type="transmembrane region" description="Helical" evidence="1">
    <location>
        <begin position="228"/>
        <end position="249"/>
    </location>
</feature>
<keyword evidence="3" id="KW-1185">Reference proteome</keyword>
<feature type="transmembrane region" description="Helical" evidence="1">
    <location>
        <begin position="37"/>
        <end position="60"/>
    </location>
</feature>
<dbReference type="RefSeq" id="WP_343764819.1">
    <property type="nucleotide sequence ID" value="NZ_BAAAFG010000013.1"/>
</dbReference>
<dbReference type="EMBL" id="BAAAFG010000013">
    <property type="protein sequence ID" value="GAA0871998.1"/>
    <property type="molecule type" value="Genomic_DNA"/>
</dbReference>